<dbReference type="SUPFAM" id="SSF51338">
    <property type="entry name" value="Composite domain of metallo-dependent hydrolases"/>
    <property type="match status" value="1"/>
</dbReference>
<evidence type="ECO:0000313" key="2">
    <source>
        <dbReference type="EMBL" id="KRM86772.1"/>
    </source>
</evidence>
<reference evidence="2 3" key="1">
    <citation type="journal article" date="2015" name="Genome Announc.">
        <title>Expanding the biotechnology potential of lactobacilli through comparative genomics of 213 strains and associated genera.</title>
        <authorList>
            <person name="Sun Z."/>
            <person name="Harris H.M."/>
            <person name="McCann A."/>
            <person name="Guo C."/>
            <person name="Argimon S."/>
            <person name="Zhang W."/>
            <person name="Yang X."/>
            <person name="Jeffery I.B."/>
            <person name="Cooney J.C."/>
            <person name="Kagawa T.F."/>
            <person name="Liu W."/>
            <person name="Song Y."/>
            <person name="Salvetti E."/>
            <person name="Wrobel A."/>
            <person name="Rasinkangas P."/>
            <person name="Parkhill J."/>
            <person name="Rea M.C."/>
            <person name="O'Sullivan O."/>
            <person name="Ritari J."/>
            <person name="Douillard F.P."/>
            <person name="Paul Ross R."/>
            <person name="Yang R."/>
            <person name="Briner A.E."/>
            <person name="Felis G.E."/>
            <person name="de Vos W.M."/>
            <person name="Barrangou R."/>
            <person name="Klaenhammer T.R."/>
            <person name="Caufield P.W."/>
            <person name="Cui Y."/>
            <person name="Zhang H."/>
            <person name="O'Toole P.W."/>
        </authorList>
    </citation>
    <scope>NUCLEOTIDE SEQUENCE [LARGE SCALE GENOMIC DNA]</scope>
    <source>
        <strain evidence="2 3">DSM 22698</strain>
    </source>
</reference>
<dbReference type="PATRIC" id="fig|1423810.4.peg.1675"/>
<dbReference type="AlphaFoldDB" id="A0A0R2C9U6"/>
<dbReference type="InterPro" id="IPR006680">
    <property type="entry name" value="Amidohydro-rel"/>
</dbReference>
<protein>
    <submittedName>
        <fullName evidence="2">Amidohydrolase</fullName>
    </submittedName>
</protein>
<dbReference type="InterPro" id="IPR051781">
    <property type="entry name" value="Metallo-dep_Hydrolase"/>
</dbReference>
<dbReference type="InterPro" id="IPR057744">
    <property type="entry name" value="OTAase-like"/>
</dbReference>
<keyword evidence="3" id="KW-1185">Reference proteome</keyword>
<dbReference type="Proteomes" id="UP000051789">
    <property type="component" value="Unassembled WGS sequence"/>
</dbReference>
<dbReference type="Pfam" id="PF01979">
    <property type="entry name" value="Amidohydro_1"/>
    <property type="match status" value="1"/>
</dbReference>
<feature type="domain" description="Amidohydrolase-related" evidence="1">
    <location>
        <begin position="55"/>
        <end position="384"/>
    </location>
</feature>
<sequence length="399" mass="43104">MATTAYVHVNLFNGQDDGFIPNSWLVVDNTTGRVTATGHGPTPNTDQVVDVADKFIMPGMINTHVHVDADANHTMDGPITETEVTLMALANLRQALQAGVTYVRNLGTGHDVDIKLRDAQQRYHFPAPGIVASGRLISSTGGNGDGPYHERNASYIVDSPDEMRRVVRQIIKNGADVVKVLVTGGVMSKGDDPRDVGFSAEELAVAVSEAHARRRKAVAHAQGTTGIQMALDAGFDSIEHGIYLNAEEARVMSERGVYLVPTLNAVESIVRDGRGHIPDYMVDKATTLSNAFFDNMRQAVALGVPMTTGTDAGTTFNDFGTGYWDELHLMVHKIGVSPQQTLYNATINGARLLGIDQDYGTLTVGKFADFIVLSASPLADIDAVREADKQVFQHGERKF</sequence>
<dbReference type="PANTHER" id="PTHR43135">
    <property type="entry name" value="ALPHA-D-RIBOSE 1-METHYLPHOSPHONATE 5-TRIPHOSPHATE DIPHOSPHATASE"/>
    <property type="match status" value="1"/>
</dbReference>
<gene>
    <name evidence="2" type="ORF">FD19_GL001627</name>
</gene>
<dbReference type="SUPFAM" id="SSF51556">
    <property type="entry name" value="Metallo-dependent hydrolases"/>
    <property type="match status" value="1"/>
</dbReference>
<dbReference type="EMBL" id="AYZK01000005">
    <property type="protein sequence ID" value="KRM86772.1"/>
    <property type="molecule type" value="Genomic_DNA"/>
</dbReference>
<accession>A0A0R2C9U6</accession>
<comment type="caution">
    <text evidence="2">The sequence shown here is derived from an EMBL/GenBank/DDBJ whole genome shotgun (WGS) entry which is preliminary data.</text>
</comment>
<dbReference type="Gene3D" id="3.20.20.140">
    <property type="entry name" value="Metal-dependent hydrolases"/>
    <property type="match status" value="1"/>
</dbReference>
<evidence type="ECO:0000259" key="1">
    <source>
        <dbReference type="Pfam" id="PF01979"/>
    </source>
</evidence>
<evidence type="ECO:0000313" key="3">
    <source>
        <dbReference type="Proteomes" id="UP000051789"/>
    </source>
</evidence>
<dbReference type="Gene3D" id="2.30.40.10">
    <property type="entry name" value="Urease, subunit C, domain 1"/>
    <property type="match status" value="1"/>
</dbReference>
<name>A0A0R2C9U6_9LACO</name>
<dbReference type="STRING" id="1423810.FD19_GL001627"/>
<keyword evidence="2" id="KW-0378">Hydrolase</keyword>
<dbReference type="InterPro" id="IPR032466">
    <property type="entry name" value="Metal_Hydrolase"/>
</dbReference>
<dbReference type="InterPro" id="IPR011059">
    <property type="entry name" value="Metal-dep_hydrolase_composite"/>
</dbReference>
<dbReference type="GO" id="GO:0016810">
    <property type="term" value="F:hydrolase activity, acting on carbon-nitrogen (but not peptide) bonds"/>
    <property type="evidence" value="ECO:0007669"/>
    <property type="project" value="InterPro"/>
</dbReference>
<organism evidence="2 3">
    <name type="scientific">Lacticaseibacillus thailandensis DSM 22698 = JCM 13996</name>
    <dbReference type="NCBI Taxonomy" id="1423810"/>
    <lineage>
        <taxon>Bacteria</taxon>
        <taxon>Bacillati</taxon>
        <taxon>Bacillota</taxon>
        <taxon>Bacilli</taxon>
        <taxon>Lactobacillales</taxon>
        <taxon>Lactobacillaceae</taxon>
        <taxon>Lacticaseibacillus</taxon>
    </lineage>
</organism>
<dbReference type="CDD" id="cd01299">
    <property type="entry name" value="Met_dep_hydrolase_A"/>
    <property type="match status" value="1"/>
</dbReference>
<dbReference type="PANTHER" id="PTHR43135:SF3">
    <property type="entry name" value="ALPHA-D-RIBOSE 1-METHYLPHOSPHONATE 5-TRIPHOSPHATE DIPHOSPHATASE"/>
    <property type="match status" value="1"/>
</dbReference>
<dbReference type="RefSeq" id="WP_056969564.1">
    <property type="nucleotide sequence ID" value="NZ_AYZK01000005.1"/>
</dbReference>
<proteinExistence type="predicted"/>